<dbReference type="InterPro" id="IPR023753">
    <property type="entry name" value="FAD/NAD-binding_dom"/>
</dbReference>
<dbReference type="GO" id="GO:0019646">
    <property type="term" value="P:aerobic electron transport chain"/>
    <property type="evidence" value="ECO:0007669"/>
    <property type="project" value="TreeGrafter"/>
</dbReference>
<evidence type="ECO:0000313" key="8">
    <source>
        <dbReference type="Proteomes" id="UP000185984"/>
    </source>
</evidence>
<evidence type="ECO:0000313" key="7">
    <source>
        <dbReference type="EMBL" id="OKH29286.1"/>
    </source>
</evidence>
<dbReference type="PRINTS" id="PR00368">
    <property type="entry name" value="FADPNR"/>
</dbReference>
<dbReference type="AlphaFoldDB" id="A0A1U7I0B2"/>
<keyword evidence="8" id="KW-1185">Reference proteome</keyword>
<sequence length="435" mass="48510">MPRRPRVVVVGSGFGGLRATQSLARADINVLLIDRNNYHTFIPLLYQVAVAELQPEQIAYPVRSLLRRLAFANFLMAEVTHIDFANQVVITDGLTIPYDFLILSTGSESQFLGIPGADKYALPMKTLQEAVYIRNHILSCFEQAVRELDPAQRRLLLTFVIVGGGPTGVELAGALVELIQGRLVKDFPTLEMEQVQVILLQSSDRLLADLPLRLSDYTYKQLQRIGVKVYLQARVSKVTPNAVYLENGAVIFSKTIVWTAGVQASPPAPTAELFPAAKGQVAVLPTLQLPNHSQVYVVGDSAYVEQDGEPLPLVAPVALQQGTLAAQNILRQIKGKEPKPFRYVDKGRAAIIKRNAGVAQTGNFTFTGFPAWLLWLAVHLYYLPGGRNRLIVFLDWLRDYFFGDRAIRLIFPRSSRLVREDDMSNSPKDWHNQEH</sequence>
<protein>
    <submittedName>
        <fullName evidence="7">FAD-dependent oxidoreductase</fullName>
    </submittedName>
</protein>
<evidence type="ECO:0000256" key="2">
    <source>
        <dbReference type="ARBA" id="ARBA00005272"/>
    </source>
</evidence>
<evidence type="ECO:0000259" key="6">
    <source>
        <dbReference type="Pfam" id="PF07992"/>
    </source>
</evidence>
<comment type="cofactor">
    <cofactor evidence="1">
        <name>FAD</name>
        <dbReference type="ChEBI" id="CHEBI:57692"/>
    </cofactor>
</comment>
<dbReference type="EMBL" id="MRCC01000001">
    <property type="protein sequence ID" value="OKH29286.1"/>
    <property type="molecule type" value="Genomic_DNA"/>
</dbReference>
<evidence type="ECO:0000256" key="3">
    <source>
        <dbReference type="ARBA" id="ARBA00022630"/>
    </source>
</evidence>
<dbReference type="Gene3D" id="3.50.50.100">
    <property type="match status" value="1"/>
</dbReference>
<feature type="domain" description="FAD/NAD(P)-binding" evidence="6">
    <location>
        <begin position="6"/>
        <end position="322"/>
    </location>
</feature>
<dbReference type="Pfam" id="PF07992">
    <property type="entry name" value="Pyr_redox_2"/>
    <property type="match status" value="1"/>
</dbReference>
<dbReference type="GO" id="GO:0003955">
    <property type="term" value="F:NAD(P)H dehydrogenase (quinone) activity"/>
    <property type="evidence" value="ECO:0007669"/>
    <property type="project" value="TreeGrafter"/>
</dbReference>
<dbReference type="PANTHER" id="PTHR42913:SF3">
    <property type="entry name" value="64 KDA MITOCHONDRIAL NADH DEHYDROGENASE (EUROFUNG)"/>
    <property type="match status" value="1"/>
</dbReference>
<comment type="similarity">
    <text evidence="2">Belongs to the NADH dehydrogenase family.</text>
</comment>
<comment type="caution">
    <text evidence="7">The sequence shown here is derived from an EMBL/GenBank/DDBJ whole genome shotgun (WGS) entry which is preliminary data.</text>
</comment>
<accession>A0A1U7I0B2</accession>
<dbReference type="InterPro" id="IPR036188">
    <property type="entry name" value="FAD/NAD-bd_sf"/>
</dbReference>
<dbReference type="RefSeq" id="WP_073547764.1">
    <property type="nucleotide sequence ID" value="NZ_CAWMVK010000001.1"/>
</dbReference>
<reference evidence="7 8" key="1">
    <citation type="submission" date="2016-11" db="EMBL/GenBank/DDBJ databases">
        <title>Draft Genome Sequences of Nine Cyanobacterial Strains from Diverse Habitats.</title>
        <authorList>
            <person name="Zhu T."/>
            <person name="Hou S."/>
            <person name="Lu X."/>
            <person name="Hess W.R."/>
        </authorList>
    </citation>
    <scope>NUCLEOTIDE SEQUENCE [LARGE SCALE GENOMIC DNA]</scope>
    <source>
        <strain evidence="7 8">5.2 s.c.1</strain>
    </source>
</reference>
<keyword evidence="3" id="KW-0285">Flavoprotein</keyword>
<proteinExistence type="inferred from homology"/>
<name>A0A1U7I0B2_9CHRO</name>
<dbReference type="PANTHER" id="PTHR42913">
    <property type="entry name" value="APOPTOSIS-INDUCING FACTOR 1"/>
    <property type="match status" value="1"/>
</dbReference>
<organism evidence="7 8">
    <name type="scientific">Chroogloeocystis siderophila 5.2 s.c.1</name>
    <dbReference type="NCBI Taxonomy" id="247279"/>
    <lineage>
        <taxon>Bacteria</taxon>
        <taxon>Bacillati</taxon>
        <taxon>Cyanobacteriota</taxon>
        <taxon>Cyanophyceae</taxon>
        <taxon>Oscillatoriophycideae</taxon>
        <taxon>Chroococcales</taxon>
        <taxon>Chroococcaceae</taxon>
        <taxon>Chroogloeocystis</taxon>
    </lineage>
</organism>
<dbReference type="PRINTS" id="PR00411">
    <property type="entry name" value="PNDRDTASEI"/>
</dbReference>
<gene>
    <name evidence="7" type="ORF">NIES1031_01500</name>
</gene>
<dbReference type="InterPro" id="IPR051169">
    <property type="entry name" value="NADH-Q_oxidoreductase"/>
</dbReference>
<dbReference type="STRING" id="247279.NIES1031_01500"/>
<evidence type="ECO:0000256" key="1">
    <source>
        <dbReference type="ARBA" id="ARBA00001974"/>
    </source>
</evidence>
<keyword evidence="5" id="KW-0560">Oxidoreductase</keyword>
<dbReference type="SUPFAM" id="SSF51905">
    <property type="entry name" value="FAD/NAD(P)-binding domain"/>
    <property type="match status" value="1"/>
</dbReference>
<evidence type="ECO:0000256" key="4">
    <source>
        <dbReference type="ARBA" id="ARBA00022827"/>
    </source>
</evidence>
<evidence type="ECO:0000256" key="5">
    <source>
        <dbReference type="ARBA" id="ARBA00023002"/>
    </source>
</evidence>
<dbReference type="Proteomes" id="UP000185984">
    <property type="component" value="Unassembled WGS sequence"/>
</dbReference>
<keyword evidence="4" id="KW-0274">FAD</keyword>